<dbReference type="SUPFAM" id="SSF51735">
    <property type="entry name" value="NAD(P)-binding Rossmann-fold domains"/>
    <property type="match status" value="1"/>
</dbReference>
<dbReference type="EMBL" id="LSMT01000072">
    <property type="protein sequence ID" value="PFX29022.1"/>
    <property type="molecule type" value="Genomic_DNA"/>
</dbReference>
<feature type="compositionally biased region" description="Polar residues" evidence="5">
    <location>
        <begin position="851"/>
        <end position="864"/>
    </location>
</feature>
<dbReference type="PRINTS" id="PR00080">
    <property type="entry name" value="SDRFAMILY"/>
</dbReference>
<evidence type="ECO:0000259" key="6">
    <source>
        <dbReference type="PROSITE" id="PS50234"/>
    </source>
</evidence>
<evidence type="ECO:0000313" key="7">
    <source>
        <dbReference type="EMBL" id="PFX29022.1"/>
    </source>
</evidence>
<feature type="compositionally biased region" description="Low complexity" evidence="5">
    <location>
        <begin position="1"/>
        <end position="18"/>
    </location>
</feature>
<proteinExistence type="inferred from homology"/>
<gene>
    <name evidence="7" type="primary">Vwa3a</name>
    <name evidence="7" type="ORF">AWC38_SpisGene6187</name>
</gene>
<dbReference type="InterPro" id="IPR036291">
    <property type="entry name" value="NAD(P)-bd_dom_sf"/>
</dbReference>
<evidence type="ECO:0000256" key="1">
    <source>
        <dbReference type="ARBA" id="ARBA00006484"/>
    </source>
</evidence>
<dbReference type="PANTHER" id="PTHR46478:SF1">
    <property type="entry name" value="VON WILLEBRAND FACTOR A DOMAIN-CONTAINING PROTEIN 3A"/>
    <property type="match status" value="1"/>
</dbReference>
<name>A0A2B4SKJ8_STYPI</name>
<dbReference type="Proteomes" id="UP000225706">
    <property type="component" value="Unassembled WGS sequence"/>
</dbReference>
<dbReference type="SUPFAM" id="SSF53300">
    <property type="entry name" value="vWA-like"/>
    <property type="match status" value="3"/>
</dbReference>
<dbReference type="InterPro" id="IPR036465">
    <property type="entry name" value="vWFA_dom_sf"/>
</dbReference>
<feature type="region of interest" description="Disordered" evidence="5">
    <location>
        <begin position="799"/>
        <end position="917"/>
    </location>
</feature>
<accession>A0A2B4SKJ8</accession>
<dbReference type="CDD" id="cd00198">
    <property type="entry name" value="vWFA"/>
    <property type="match status" value="1"/>
</dbReference>
<dbReference type="FunFam" id="3.40.50.720:FF:000214">
    <property type="entry name" value="L-xylulose reductase"/>
    <property type="match status" value="1"/>
</dbReference>
<dbReference type="PROSITE" id="PS00061">
    <property type="entry name" value="ADH_SHORT"/>
    <property type="match status" value="1"/>
</dbReference>
<dbReference type="Pfam" id="PF00106">
    <property type="entry name" value="adh_short"/>
    <property type="match status" value="1"/>
</dbReference>
<dbReference type="PRINTS" id="PR00081">
    <property type="entry name" value="GDHRDH"/>
</dbReference>
<evidence type="ECO:0000256" key="3">
    <source>
        <dbReference type="ARBA" id="ARBA00022857"/>
    </source>
</evidence>
<evidence type="ECO:0000313" key="8">
    <source>
        <dbReference type="Proteomes" id="UP000225706"/>
    </source>
</evidence>
<dbReference type="Gene3D" id="3.40.50.720">
    <property type="entry name" value="NAD(P)-binding Rossmann-like Domain"/>
    <property type="match status" value="1"/>
</dbReference>
<comment type="similarity">
    <text evidence="1">Belongs to the short-chain dehydrogenases/reductases (SDR) family.</text>
</comment>
<dbReference type="InterPro" id="IPR020904">
    <property type="entry name" value="Sc_DH/Rdtase_CS"/>
</dbReference>
<reference evidence="8" key="1">
    <citation type="journal article" date="2017" name="bioRxiv">
        <title>Comparative analysis of the genomes of Stylophora pistillata and Acropora digitifera provides evidence for extensive differences between species of corals.</title>
        <authorList>
            <person name="Voolstra C.R."/>
            <person name="Li Y."/>
            <person name="Liew Y.J."/>
            <person name="Baumgarten S."/>
            <person name="Zoccola D."/>
            <person name="Flot J.-F."/>
            <person name="Tambutte S."/>
            <person name="Allemand D."/>
            <person name="Aranda M."/>
        </authorList>
    </citation>
    <scope>NUCLEOTIDE SEQUENCE [LARGE SCALE GENOMIC DNA]</scope>
</reference>
<dbReference type="PROSITE" id="PS50234">
    <property type="entry name" value="VWFA"/>
    <property type="match status" value="1"/>
</dbReference>
<dbReference type="OrthoDB" id="1393670at2759"/>
<dbReference type="InterPro" id="IPR002035">
    <property type="entry name" value="VWF_A"/>
</dbReference>
<feature type="domain" description="VWFA" evidence="6">
    <location>
        <begin position="1068"/>
        <end position="1264"/>
    </location>
</feature>
<comment type="subunit">
    <text evidence="2">Homotetramer.</text>
</comment>
<dbReference type="NCBIfam" id="NF005559">
    <property type="entry name" value="PRK07231.1"/>
    <property type="match status" value="1"/>
</dbReference>
<keyword evidence="4" id="KW-0560">Oxidoreductase</keyword>
<protein>
    <submittedName>
        <fullName evidence="7">von Willebrand factor A domain-containing protein 3A</fullName>
    </submittedName>
</protein>
<dbReference type="Pfam" id="PF13768">
    <property type="entry name" value="VWA_3"/>
    <property type="match status" value="3"/>
</dbReference>
<feature type="region of interest" description="Disordered" evidence="5">
    <location>
        <begin position="1"/>
        <end position="67"/>
    </location>
</feature>
<organism evidence="7 8">
    <name type="scientific">Stylophora pistillata</name>
    <name type="common">Smooth cauliflower coral</name>
    <dbReference type="NCBI Taxonomy" id="50429"/>
    <lineage>
        <taxon>Eukaryota</taxon>
        <taxon>Metazoa</taxon>
        <taxon>Cnidaria</taxon>
        <taxon>Anthozoa</taxon>
        <taxon>Hexacorallia</taxon>
        <taxon>Scleractinia</taxon>
        <taxon>Astrocoeniina</taxon>
        <taxon>Pocilloporidae</taxon>
        <taxon>Stylophora</taxon>
    </lineage>
</organism>
<dbReference type="PANTHER" id="PTHR46478">
    <property type="entry name" value="VON WILLEBRAND FACTOR A DOMAIN-CONTAINING PROTEIN 3A"/>
    <property type="match status" value="1"/>
</dbReference>
<keyword evidence="8" id="KW-1185">Reference proteome</keyword>
<evidence type="ECO:0000256" key="5">
    <source>
        <dbReference type="SAM" id="MobiDB-lite"/>
    </source>
</evidence>
<evidence type="ECO:0000256" key="4">
    <source>
        <dbReference type="ARBA" id="ARBA00023002"/>
    </source>
</evidence>
<evidence type="ECO:0000256" key="2">
    <source>
        <dbReference type="ARBA" id="ARBA00011881"/>
    </source>
</evidence>
<sequence length="1583" mass="175188">MSKSSSSSSSSSGSSSGSETEDIQDDEPAPVLIREPQAVRLPRPKPRTRKTDHADGTSSLADEVRTTKTRPPWQMLKTNDALPPKALTVTSVSQAYDLQAVIGLEAAHAEGQSSSDWLGRHSVKAEALSFNEIMKCGVPIKLIHSFVGIFCKFDAFGLVKGQNVALLVDASDSNCGYGRLQLFQESLGELIDEQLANKERLFFLSFGTQPKPLWTVVRDVNCRIVEESHWWADSLHPQGGCNVLSALKQVVKRKEIDSIVLVLGSCPDQNPKVICEYVRESLAGRHAPLHTVAYDCSISATNMFLKELAEQSGGRYHCYVSTSDEQIMTGTDLSLIADEMKKAQEILKKIHEMKNGVIGDKKIVMQTGVDTTLSTVQQSLELMRIPSEDGEILKTDSSPLVVEHPSFPARTSAEWLRQHGLKAKGLNLYQVLAPNSFSYVDGYISAINRNVHSLVYERSMAQFKWHDGSVKNVHVDPTLLFDYQGVFQLSVEKKQAKGLNLYQVLAPNSFSYVDGYISAINRNVHSLVYERSMAQFKWHDGSVKNVHVDPTLLFDYQRHLESAVHLYKRRVDWLSVGCRRIFGTVVEKRVIVLLDMSICMSPAVPKLQDHLRLLLEQQMANKTSYNFICFGDKTEMFRPVMLEPSPEYLEATWKWLLQRGCGGSRNFLDAFRKAVENDEEKAHGIEVEGIYVITSGVPDEPKEVVSGFLREALAGTDTGVHTIYYEVDDEDGLIAIPGKYADRGNTAECLRQMAHAVNGRFHWYRSGAIVESDDLGAVLNEMDKAFNYSQKIGDSIESENQQLVPRPPSAGKSRLPLTPPRHTALTKARMKKKGGCALPPIKATNEDLSIRPQTAGSSRPSSSTRGKKTRPQSASSQTKESTLKALQWKPPTVNSTSSLIPAPPPAKNVVKERRPSSGGVKAVQQAFYTEFKNETGAVFTQYPSKKKLRRPIKHPFIPDKEESVSTREWMRHYSISKLKLDLNNIVGTAECSHAKGKVSSLGQSVTARYCSIFPSVEVKGVVKHLHLLPHELEDYEDQVEKVLRRYVKRLQWLLSGSRRVFGTVVEKNVVVLIDTSGSMVSSMDELKREVAALVWDQIRHQATKFNLIRFASEVVSWKPSLMSTSDDSCQDAVEWVSGFDANGSTRTLQALQMAFEDPEVQGIYLLTDGKPDNSTTMVLREVAKLNSGRNVRVHCISFNCDDSVANKFLQLLASQAGGRYHRCQGDPNGHMFTHRLLAEGFHEDEPLSMPVFEGDDLRRLASEIALCRKFLLQSRSYRTIADPTKKLQITSRSGCVASNSPPICSQSSLVPVLGESELSSRRAPWSQKTFEQVVALLGIMEISFKGKRALVTGAGKGIGRSTAKMLVECGAEVIALSRTQADLDSLKEEAPTIQTVCIDLSEIEAAVKKVERLGDIDLLVNNAGIALLDPFEEIKMGDFDKIFSVNVKAPLFITQAVSKKMIAKGSGGAIVNVSSQASVIALKDHTLYCSTKAAMDMFTKSMALELGPYKIRVNAVNPTVVMTDMGRIGWSDPAKAKPMLETIPLGRFAEVEDVVHAILYLLSDKAGMINGTMLPIDGGRLVQ</sequence>
<feature type="compositionally biased region" description="Polar residues" evidence="5">
    <location>
        <begin position="871"/>
        <end position="880"/>
    </location>
</feature>
<keyword evidence="3" id="KW-0521">NADP</keyword>
<comment type="caution">
    <text evidence="7">The sequence shown here is derived from an EMBL/GenBank/DDBJ whole genome shotgun (WGS) entry which is preliminary data.</text>
</comment>
<feature type="compositionally biased region" description="Acidic residues" evidence="5">
    <location>
        <begin position="19"/>
        <end position="28"/>
    </location>
</feature>
<dbReference type="InterPro" id="IPR002347">
    <property type="entry name" value="SDR_fam"/>
</dbReference>
<dbReference type="Gene3D" id="3.40.50.410">
    <property type="entry name" value="von Willebrand factor, type A domain"/>
    <property type="match status" value="2"/>
</dbReference>
<dbReference type="SMART" id="SM00327">
    <property type="entry name" value="VWA"/>
    <property type="match status" value="2"/>
</dbReference>
<dbReference type="GO" id="GO:0016616">
    <property type="term" value="F:oxidoreductase activity, acting on the CH-OH group of donors, NAD or NADP as acceptor"/>
    <property type="evidence" value="ECO:0007669"/>
    <property type="project" value="UniProtKB-ARBA"/>
</dbReference>